<dbReference type="Proteomes" id="UP000036106">
    <property type="component" value="Chromosome"/>
</dbReference>
<dbReference type="CDD" id="cd00093">
    <property type="entry name" value="HTH_XRE"/>
    <property type="match status" value="1"/>
</dbReference>
<name>A0A0H4QJ37_9LACO</name>
<evidence type="ECO:0000259" key="1">
    <source>
        <dbReference type="PROSITE" id="PS50943"/>
    </source>
</evidence>
<dbReference type="PROSITE" id="PS50943">
    <property type="entry name" value="HTH_CROC1"/>
    <property type="match status" value="1"/>
</dbReference>
<dbReference type="GO" id="GO:0003677">
    <property type="term" value="F:DNA binding"/>
    <property type="evidence" value="ECO:0007669"/>
    <property type="project" value="InterPro"/>
</dbReference>
<dbReference type="PANTHER" id="PTHR37038">
    <property type="entry name" value="TRANSCRIPTIONAL REGULATOR-RELATED"/>
    <property type="match status" value="1"/>
</dbReference>
<dbReference type="InterPro" id="IPR053163">
    <property type="entry name" value="HTH-type_regulator_Rgg"/>
</dbReference>
<dbReference type="AlphaFoldDB" id="A0A0H4QJ37"/>
<keyword evidence="3" id="KW-1185">Reference proteome</keyword>
<dbReference type="SMART" id="SM00530">
    <property type="entry name" value="HTH_XRE"/>
    <property type="match status" value="1"/>
</dbReference>
<proteinExistence type="predicted"/>
<accession>A0A0H4QJ37</accession>
<dbReference type="InterPro" id="IPR010982">
    <property type="entry name" value="Lambda_DNA-bd_dom_sf"/>
</dbReference>
<dbReference type="Pfam" id="PF01381">
    <property type="entry name" value="HTH_3"/>
    <property type="match status" value="1"/>
</dbReference>
<evidence type="ECO:0000313" key="2">
    <source>
        <dbReference type="EMBL" id="AKP68429.1"/>
    </source>
</evidence>
<sequence length="273" mass="31089">MLEKLGTLLKSIRHDQHQTQKSVASGICSQSMLSAIENNEYLPNAAIFIQLAKRLNIDLNQIGLANNFDISSQKNFNDTLSKLCGEHKYQQLLDFLQQDEVIDQLEEGTQTQAYYYYLAVAQMQTGHTDDAFTSGKLSIAEANDREPSTLTRLAYISLAYAHATQHKGKLARANQDLAFNNLEKLKYDEDQNILFYLAALIDYELQDYEGSANKLKDGIKFITSHNSHYMLANSYYLLSLIAEKLNNDVEKIEASKRSNLFTDLYEENVFEDI</sequence>
<dbReference type="STRING" id="1007676.ABM34_07235"/>
<feature type="domain" description="HTH cro/C1-type" evidence="1">
    <location>
        <begin position="9"/>
        <end position="62"/>
    </location>
</feature>
<dbReference type="InterPro" id="IPR001387">
    <property type="entry name" value="Cro/C1-type_HTH"/>
</dbReference>
<dbReference type="KEGG" id="lgn:ABM34_07235"/>
<dbReference type="SUPFAM" id="SSF47413">
    <property type="entry name" value="lambda repressor-like DNA-binding domains"/>
    <property type="match status" value="1"/>
</dbReference>
<dbReference type="PATRIC" id="fig|1007676.4.peg.1452"/>
<dbReference type="InterPro" id="IPR011990">
    <property type="entry name" value="TPR-like_helical_dom_sf"/>
</dbReference>
<reference evidence="3" key="1">
    <citation type="submission" date="2015-07" db="EMBL/GenBank/DDBJ databases">
        <title>Lactobacillus ginsenosidimutans/EMML 3141/ whole genome sequencing.</title>
        <authorList>
            <person name="Kim M.K."/>
            <person name="Im W.-T."/>
            <person name="Srinivasan S."/>
            <person name="Lee J.-J."/>
        </authorList>
    </citation>
    <scope>NUCLEOTIDE SEQUENCE [LARGE SCALE GENOMIC DNA]</scope>
    <source>
        <strain evidence="3">EMML 3041</strain>
    </source>
</reference>
<gene>
    <name evidence="2" type="ORF">ABM34_07235</name>
</gene>
<dbReference type="EMBL" id="CP012034">
    <property type="protein sequence ID" value="AKP68429.1"/>
    <property type="molecule type" value="Genomic_DNA"/>
</dbReference>
<evidence type="ECO:0000313" key="3">
    <source>
        <dbReference type="Proteomes" id="UP000036106"/>
    </source>
</evidence>
<dbReference type="Gene3D" id="1.25.40.10">
    <property type="entry name" value="Tetratricopeptide repeat domain"/>
    <property type="match status" value="1"/>
</dbReference>
<protein>
    <recommendedName>
        <fullName evidence="1">HTH cro/C1-type domain-containing protein</fullName>
    </recommendedName>
</protein>
<organism evidence="2 3">
    <name type="scientific">Companilactobacillus ginsenosidimutans</name>
    <dbReference type="NCBI Taxonomy" id="1007676"/>
    <lineage>
        <taxon>Bacteria</taxon>
        <taxon>Bacillati</taxon>
        <taxon>Bacillota</taxon>
        <taxon>Bacilli</taxon>
        <taxon>Lactobacillales</taxon>
        <taxon>Lactobacillaceae</taxon>
        <taxon>Companilactobacillus</taxon>
    </lineage>
</organism>